<dbReference type="PROSITE" id="PS00197">
    <property type="entry name" value="2FE2S_FER_1"/>
    <property type="match status" value="1"/>
</dbReference>
<evidence type="ECO:0000256" key="9">
    <source>
        <dbReference type="ARBA" id="ARBA00034078"/>
    </source>
</evidence>
<keyword evidence="4" id="KW-0479">Metal-binding</keyword>
<dbReference type="CDD" id="cd06214">
    <property type="entry name" value="PA_degradation_oxidoreductase_like"/>
    <property type="match status" value="1"/>
</dbReference>
<evidence type="ECO:0000313" key="13">
    <source>
        <dbReference type="Proteomes" id="UP000033588"/>
    </source>
</evidence>
<organism evidence="12 13">
    <name type="scientific">Pseudomonas fluorescens</name>
    <dbReference type="NCBI Taxonomy" id="294"/>
    <lineage>
        <taxon>Bacteria</taxon>
        <taxon>Pseudomonadati</taxon>
        <taxon>Pseudomonadota</taxon>
        <taxon>Gammaproteobacteria</taxon>
        <taxon>Pseudomonadales</taxon>
        <taxon>Pseudomonadaceae</taxon>
        <taxon>Pseudomonas</taxon>
    </lineage>
</organism>
<dbReference type="SUPFAM" id="SSF54292">
    <property type="entry name" value="2Fe-2S ferredoxin-like"/>
    <property type="match status" value="1"/>
</dbReference>
<evidence type="ECO:0000256" key="1">
    <source>
        <dbReference type="ARBA" id="ARBA00001974"/>
    </source>
</evidence>
<evidence type="ECO:0000313" key="12">
    <source>
        <dbReference type="EMBL" id="KJZ49394.1"/>
    </source>
</evidence>
<keyword evidence="3" id="KW-0001">2Fe-2S</keyword>
<dbReference type="Pfam" id="PF00175">
    <property type="entry name" value="NAD_binding_1"/>
    <property type="match status" value="1"/>
</dbReference>
<keyword evidence="6" id="KW-0560">Oxidoreductase</keyword>
<dbReference type="PATRIC" id="fig|294.132.peg.5609"/>
<name>A0A0F4TZ78_PSEFL</name>
<dbReference type="Pfam" id="PF00970">
    <property type="entry name" value="FAD_binding_6"/>
    <property type="match status" value="1"/>
</dbReference>
<evidence type="ECO:0000256" key="6">
    <source>
        <dbReference type="ARBA" id="ARBA00023002"/>
    </source>
</evidence>
<feature type="domain" description="FAD-binding FR-type" evidence="11">
    <location>
        <begin position="4"/>
        <end position="108"/>
    </location>
</feature>
<evidence type="ECO:0000259" key="11">
    <source>
        <dbReference type="PROSITE" id="PS51384"/>
    </source>
</evidence>
<evidence type="ECO:0000256" key="7">
    <source>
        <dbReference type="ARBA" id="ARBA00023004"/>
    </source>
</evidence>
<dbReference type="PROSITE" id="PS51085">
    <property type="entry name" value="2FE2S_FER_2"/>
    <property type="match status" value="1"/>
</dbReference>
<dbReference type="RefSeq" id="WP_046038206.1">
    <property type="nucleotide sequence ID" value="NZ_LACC01000008.1"/>
</dbReference>
<dbReference type="Gene3D" id="3.10.20.30">
    <property type="match status" value="1"/>
</dbReference>
<evidence type="ECO:0000256" key="3">
    <source>
        <dbReference type="ARBA" id="ARBA00022714"/>
    </source>
</evidence>
<dbReference type="InterPro" id="IPR001041">
    <property type="entry name" value="2Fe-2S_ferredoxin-type"/>
</dbReference>
<dbReference type="CDD" id="cd00207">
    <property type="entry name" value="fer2"/>
    <property type="match status" value="1"/>
</dbReference>
<dbReference type="PANTHER" id="PTHR47354:SF8">
    <property type="entry name" value="1,2-PHENYLACETYL-COA EPOXIDASE, SUBUNIT E"/>
    <property type="match status" value="1"/>
</dbReference>
<dbReference type="InterPro" id="IPR001709">
    <property type="entry name" value="Flavoprot_Pyr_Nucl_cyt_Rdtase"/>
</dbReference>
<protein>
    <submittedName>
        <fullName evidence="12">3-ketosteroid-9-alpha-hydroxylase</fullName>
    </submittedName>
</protein>
<dbReference type="GO" id="GO:0051537">
    <property type="term" value="F:2 iron, 2 sulfur cluster binding"/>
    <property type="evidence" value="ECO:0007669"/>
    <property type="project" value="UniProtKB-KW"/>
</dbReference>
<evidence type="ECO:0000256" key="4">
    <source>
        <dbReference type="ARBA" id="ARBA00022723"/>
    </source>
</evidence>
<dbReference type="GO" id="GO:0046872">
    <property type="term" value="F:metal ion binding"/>
    <property type="evidence" value="ECO:0007669"/>
    <property type="project" value="UniProtKB-KW"/>
</dbReference>
<dbReference type="PRINTS" id="PR00409">
    <property type="entry name" value="PHDIOXRDTASE"/>
</dbReference>
<keyword evidence="5" id="KW-0274">FAD</keyword>
<dbReference type="SUPFAM" id="SSF63380">
    <property type="entry name" value="Riboflavin synthase domain-like"/>
    <property type="match status" value="1"/>
</dbReference>
<dbReference type="InterPro" id="IPR050415">
    <property type="entry name" value="MRET"/>
</dbReference>
<dbReference type="InterPro" id="IPR012675">
    <property type="entry name" value="Beta-grasp_dom_sf"/>
</dbReference>
<proteinExistence type="predicted"/>
<sequence length="343" mass="36938">MSTSLYLRLQVAEVIEETHDSKSIVFASPVEPRAFAYKPGQFLTLRIPVQGQSVARCYSLASAPAVDAALKVTIKRVRDGLGSNWICDNLRAGDVLEVLPPAGVFCPASLDVDFLLFAGGSGITPVMSIIKSCLHQGRGRVQLFYANRDERSVIFRDELQQLGRAYPQRLTVMHWLESVQGLPTAAQLAGICHGRLDAHAFVCGPGPFMDAVEQTLLDLNVERSRIHVERFVSLSSDPGVLADAPAAAADGPRVELMAQLDGEHHVLPWSPDVDLLDALLGAGVGAPFSCREGRCSACMCRVAEGEVSMRSNEVLSAVDLAEGWVLACQARPLSDKVSVSFDG</sequence>
<evidence type="ECO:0000256" key="2">
    <source>
        <dbReference type="ARBA" id="ARBA00022630"/>
    </source>
</evidence>
<dbReference type="PROSITE" id="PS51384">
    <property type="entry name" value="FAD_FR"/>
    <property type="match status" value="1"/>
</dbReference>
<dbReference type="PANTHER" id="PTHR47354">
    <property type="entry name" value="NADH OXIDOREDUCTASE HCR"/>
    <property type="match status" value="1"/>
</dbReference>
<dbReference type="InterPro" id="IPR001433">
    <property type="entry name" value="OxRdtase_FAD/NAD-bd"/>
</dbReference>
<reference evidence="12 13" key="1">
    <citation type="submission" date="2015-03" db="EMBL/GenBank/DDBJ databases">
        <title>Comparative genomics of Pseudomonas insights into diversity of traits involved in vanlence and defense.</title>
        <authorList>
            <person name="Qin Y."/>
        </authorList>
    </citation>
    <scope>NUCLEOTIDE SEQUENCE [LARGE SCALE GENOMIC DNA]</scope>
    <source>
        <strain evidence="12 13">C8</strain>
    </source>
</reference>
<dbReference type="InterPro" id="IPR008333">
    <property type="entry name" value="Cbr1-like_FAD-bd_dom"/>
</dbReference>
<keyword evidence="2" id="KW-0285">Flavoprotein</keyword>
<dbReference type="Gene3D" id="3.40.50.80">
    <property type="entry name" value="Nucleotide-binding domain of ferredoxin-NADP reductase (FNR) module"/>
    <property type="match status" value="1"/>
</dbReference>
<dbReference type="PRINTS" id="PR00371">
    <property type="entry name" value="FPNCR"/>
</dbReference>
<dbReference type="GO" id="GO:0016491">
    <property type="term" value="F:oxidoreductase activity"/>
    <property type="evidence" value="ECO:0007669"/>
    <property type="project" value="UniProtKB-KW"/>
</dbReference>
<dbReference type="InterPro" id="IPR006058">
    <property type="entry name" value="2Fe2S_fd_BS"/>
</dbReference>
<dbReference type="OrthoDB" id="9796486at2"/>
<accession>A0A0F4TZ78</accession>
<keyword evidence="8" id="KW-0411">Iron-sulfur</keyword>
<dbReference type="SUPFAM" id="SSF52343">
    <property type="entry name" value="Ferredoxin reductase-like, C-terminal NADP-linked domain"/>
    <property type="match status" value="1"/>
</dbReference>
<comment type="caution">
    <text evidence="12">The sequence shown here is derived from an EMBL/GenBank/DDBJ whole genome shotgun (WGS) entry which is preliminary data.</text>
</comment>
<dbReference type="AlphaFoldDB" id="A0A0F4TZ78"/>
<dbReference type="EMBL" id="LACC01000008">
    <property type="protein sequence ID" value="KJZ49394.1"/>
    <property type="molecule type" value="Genomic_DNA"/>
</dbReference>
<gene>
    <name evidence="12" type="ORF">VC35_05190</name>
</gene>
<dbReference type="Pfam" id="PF00111">
    <property type="entry name" value="Fer2"/>
    <property type="match status" value="1"/>
</dbReference>
<comment type="cofactor">
    <cofactor evidence="1">
        <name>FAD</name>
        <dbReference type="ChEBI" id="CHEBI:57692"/>
    </cofactor>
</comment>
<dbReference type="InterPro" id="IPR017938">
    <property type="entry name" value="Riboflavin_synthase-like_b-brl"/>
</dbReference>
<evidence type="ECO:0000259" key="10">
    <source>
        <dbReference type="PROSITE" id="PS51085"/>
    </source>
</evidence>
<dbReference type="InterPro" id="IPR017927">
    <property type="entry name" value="FAD-bd_FR_type"/>
</dbReference>
<comment type="cofactor">
    <cofactor evidence="9">
        <name>[2Fe-2S] cluster</name>
        <dbReference type="ChEBI" id="CHEBI:190135"/>
    </cofactor>
</comment>
<dbReference type="Gene3D" id="2.40.30.10">
    <property type="entry name" value="Translation factors"/>
    <property type="match status" value="1"/>
</dbReference>
<keyword evidence="7" id="KW-0408">Iron</keyword>
<feature type="domain" description="2Fe-2S ferredoxin-type" evidence="10">
    <location>
        <begin position="252"/>
        <end position="343"/>
    </location>
</feature>
<evidence type="ECO:0000256" key="5">
    <source>
        <dbReference type="ARBA" id="ARBA00022827"/>
    </source>
</evidence>
<dbReference type="InterPro" id="IPR036010">
    <property type="entry name" value="2Fe-2S_ferredoxin-like_sf"/>
</dbReference>
<dbReference type="InterPro" id="IPR039261">
    <property type="entry name" value="FNR_nucleotide-bd"/>
</dbReference>
<evidence type="ECO:0000256" key="8">
    <source>
        <dbReference type="ARBA" id="ARBA00023014"/>
    </source>
</evidence>
<dbReference type="Proteomes" id="UP000033588">
    <property type="component" value="Unassembled WGS sequence"/>
</dbReference>
<dbReference type="GO" id="GO:0050660">
    <property type="term" value="F:flavin adenine dinucleotide binding"/>
    <property type="evidence" value="ECO:0007669"/>
    <property type="project" value="TreeGrafter"/>
</dbReference>